<evidence type="ECO:0000313" key="1">
    <source>
        <dbReference type="EMBL" id="RBP32334.1"/>
    </source>
</evidence>
<name>A0A366GWM5_9GAMM</name>
<dbReference type="Proteomes" id="UP000252995">
    <property type="component" value="Unassembled WGS sequence"/>
</dbReference>
<comment type="caution">
    <text evidence="1">The sequence shown here is derived from an EMBL/GenBank/DDBJ whole genome shotgun (WGS) entry which is preliminary data.</text>
</comment>
<organism evidence="1 2">
    <name type="scientific">Marinobacter pelagius</name>
    <dbReference type="NCBI Taxonomy" id="379482"/>
    <lineage>
        <taxon>Bacteria</taxon>
        <taxon>Pseudomonadati</taxon>
        <taxon>Pseudomonadota</taxon>
        <taxon>Gammaproteobacteria</taxon>
        <taxon>Pseudomonadales</taxon>
        <taxon>Marinobacteraceae</taxon>
        <taxon>Marinobacter</taxon>
    </lineage>
</organism>
<dbReference type="AlphaFoldDB" id="A0A366GWM5"/>
<evidence type="ECO:0000313" key="2">
    <source>
        <dbReference type="Proteomes" id="UP000252995"/>
    </source>
</evidence>
<accession>A0A366GWM5</accession>
<dbReference type="EMBL" id="QNRO01000004">
    <property type="protein sequence ID" value="RBP32334.1"/>
    <property type="molecule type" value="Genomic_DNA"/>
</dbReference>
<reference evidence="1 2" key="1">
    <citation type="submission" date="2018-06" db="EMBL/GenBank/DDBJ databases">
        <title>Freshwater and sediment microbial communities from various areas in North America, analyzing microbe dynamics in response to fracking.</title>
        <authorList>
            <person name="Lamendella R."/>
        </authorList>
    </citation>
    <scope>NUCLEOTIDE SEQUENCE [LARGE SCALE GENOMIC DNA]</scope>
    <source>
        <strain evidence="1 2">114J</strain>
    </source>
</reference>
<protein>
    <submittedName>
        <fullName evidence="1">Uncharacterized protein</fullName>
    </submittedName>
</protein>
<gene>
    <name evidence="1" type="ORF">DET50_104103</name>
</gene>
<sequence>MGGPAELGKVPVRLEKIQSWEMRLKMGSDEQVHQTPEYELTPALADSLGSEESLLLTPILTESL</sequence>
<proteinExistence type="predicted"/>